<reference evidence="2" key="1">
    <citation type="submission" date="2023-07" db="EMBL/GenBank/DDBJ databases">
        <title>A chromosome-level genome assembly of Lolium multiflorum.</title>
        <authorList>
            <person name="Chen Y."/>
            <person name="Copetti D."/>
            <person name="Kolliker R."/>
            <person name="Studer B."/>
        </authorList>
    </citation>
    <scope>NUCLEOTIDE SEQUENCE</scope>
    <source>
        <strain evidence="2">02402/16</strain>
        <tissue evidence="2">Leaf</tissue>
    </source>
</reference>
<feature type="region of interest" description="Disordered" evidence="1">
    <location>
        <begin position="35"/>
        <end position="59"/>
    </location>
</feature>
<proteinExistence type="predicted"/>
<gene>
    <name evidence="2" type="ORF">QYE76_035360</name>
</gene>
<dbReference type="AlphaFoldDB" id="A0AAD8VL38"/>
<comment type="caution">
    <text evidence="2">The sequence shown here is derived from an EMBL/GenBank/DDBJ whole genome shotgun (WGS) entry which is preliminary data.</text>
</comment>
<protein>
    <submittedName>
        <fullName evidence="2">Uncharacterized protein</fullName>
    </submittedName>
</protein>
<accession>A0AAD8VL38</accession>
<evidence type="ECO:0000313" key="2">
    <source>
        <dbReference type="EMBL" id="KAK1611687.1"/>
    </source>
</evidence>
<dbReference type="Proteomes" id="UP001231189">
    <property type="component" value="Unassembled WGS sequence"/>
</dbReference>
<sequence length="121" mass="13245">MVHLLVHIVEDIIQLGPTFLHSMMPFERMNGVIKGRHPSPEQRPLLDPGGQIPSTSIPLLPPVASPPRFTAGDRLSHLVCDLVLDLAAEEQHLVCDLVPDLATEEQHATLAGEARRAALDR</sequence>
<evidence type="ECO:0000256" key="1">
    <source>
        <dbReference type="SAM" id="MobiDB-lite"/>
    </source>
</evidence>
<name>A0AAD8VL38_LOLMU</name>
<dbReference type="EMBL" id="JAUUTY010000007">
    <property type="protein sequence ID" value="KAK1611687.1"/>
    <property type="molecule type" value="Genomic_DNA"/>
</dbReference>
<keyword evidence="3" id="KW-1185">Reference proteome</keyword>
<organism evidence="2 3">
    <name type="scientific">Lolium multiflorum</name>
    <name type="common">Italian ryegrass</name>
    <name type="synonym">Lolium perenne subsp. multiflorum</name>
    <dbReference type="NCBI Taxonomy" id="4521"/>
    <lineage>
        <taxon>Eukaryota</taxon>
        <taxon>Viridiplantae</taxon>
        <taxon>Streptophyta</taxon>
        <taxon>Embryophyta</taxon>
        <taxon>Tracheophyta</taxon>
        <taxon>Spermatophyta</taxon>
        <taxon>Magnoliopsida</taxon>
        <taxon>Liliopsida</taxon>
        <taxon>Poales</taxon>
        <taxon>Poaceae</taxon>
        <taxon>BOP clade</taxon>
        <taxon>Pooideae</taxon>
        <taxon>Poodae</taxon>
        <taxon>Poeae</taxon>
        <taxon>Poeae Chloroplast Group 2 (Poeae type)</taxon>
        <taxon>Loliodinae</taxon>
        <taxon>Loliinae</taxon>
        <taxon>Lolium</taxon>
    </lineage>
</organism>
<evidence type="ECO:0000313" key="3">
    <source>
        <dbReference type="Proteomes" id="UP001231189"/>
    </source>
</evidence>